<evidence type="ECO:0000259" key="2">
    <source>
        <dbReference type="Pfam" id="PF20152"/>
    </source>
</evidence>
<dbReference type="OrthoDB" id="3206554at2759"/>
<reference evidence="3 4" key="1">
    <citation type="submission" date="2014-04" db="EMBL/GenBank/DDBJ databases">
        <title>Evolutionary Origins and Diversification of the Mycorrhizal Mutualists.</title>
        <authorList>
            <consortium name="DOE Joint Genome Institute"/>
            <consortium name="Mycorrhizal Genomics Consortium"/>
            <person name="Kohler A."/>
            <person name="Kuo A."/>
            <person name="Nagy L.G."/>
            <person name="Floudas D."/>
            <person name="Copeland A."/>
            <person name="Barry K.W."/>
            <person name="Cichocki N."/>
            <person name="Veneault-Fourrey C."/>
            <person name="LaButti K."/>
            <person name="Lindquist E.A."/>
            <person name="Lipzen A."/>
            <person name="Lundell T."/>
            <person name="Morin E."/>
            <person name="Murat C."/>
            <person name="Riley R."/>
            <person name="Ohm R."/>
            <person name="Sun H."/>
            <person name="Tunlid A."/>
            <person name="Henrissat B."/>
            <person name="Grigoriev I.V."/>
            <person name="Hibbett D.S."/>
            <person name="Martin F."/>
        </authorList>
    </citation>
    <scope>NUCLEOTIDE SEQUENCE [LARGE SCALE GENOMIC DNA]</scope>
    <source>
        <strain evidence="3 4">Koide BX008</strain>
    </source>
</reference>
<feature type="transmembrane region" description="Helical" evidence="1">
    <location>
        <begin position="249"/>
        <end position="270"/>
    </location>
</feature>
<dbReference type="EMBL" id="KN818234">
    <property type="protein sequence ID" value="KIL66914.1"/>
    <property type="molecule type" value="Genomic_DNA"/>
</dbReference>
<sequence>MDCSQGLCNSLAPEMENLSIPTAFGVLLFCSILASFLSGINSLQTIVYYRIYPEDRKSLKALVAAMCLCDLIHTGFVWAGMWFYFIQAFGDVRSTNAVGIFLPGVTLSASISMAVVHCFHIRGIFHLSGRNYWIAASLSLLVACRLGGSAAVTTELIRLRDFLLFKNLFDALVTIGLPLASAVDLLIMTLKLVLLHKGRRQIAGEGVAIRRGTKNVIDELIIYTLEAGSLTAFGIVLCTILWFATPKSLNFLGIFFVIPKLYVNSLMGSLNIRHRLRSMTDNHTAEFTTIPPLSMVPESLNSSRKSN</sequence>
<evidence type="ECO:0000313" key="3">
    <source>
        <dbReference type="EMBL" id="KIL66914.1"/>
    </source>
</evidence>
<organism evidence="3 4">
    <name type="scientific">Amanita muscaria (strain Koide BX008)</name>
    <dbReference type="NCBI Taxonomy" id="946122"/>
    <lineage>
        <taxon>Eukaryota</taxon>
        <taxon>Fungi</taxon>
        <taxon>Dikarya</taxon>
        <taxon>Basidiomycota</taxon>
        <taxon>Agaricomycotina</taxon>
        <taxon>Agaricomycetes</taxon>
        <taxon>Agaricomycetidae</taxon>
        <taxon>Agaricales</taxon>
        <taxon>Pluteineae</taxon>
        <taxon>Amanitaceae</taxon>
        <taxon>Amanita</taxon>
    </lineage>
</organism>
<dbReference type="Proteomes" id="UP000054549">
    <property type="component" value="Unassembled WGS sequence"/>
</dbReference>
<keyword evidence="1" id="KW-1133">Transmembrane helix</keyword>
<feature type="transmembrane region" description="Helical" evidence="1">
    <location>
        <begin position="97"/>
        <end position="119"/>
    </location>
</feature>
<dbReference type="Pfam" id="PF20152">
    <property type="entry name" value="DUF6534"/>
    <property type="match status" value="1"/>
</dbReference>
<keyword evidence="1" id="KW-0472">Membrane</keyword>
<feature type="transmembrane region" description="Helical" evidence="1">
    <location>
        <begin position="220"/>
        <end position="243"/>
    </location>
</feature>
<feature type="transmembrane region" description="Helical" evidence="1">
    <location>
        <begin position="131"/>
        <end position="152"/>
    </location>
</feature>
<gene>
    <name evidence="3" type="ORF">M378DRAFT_160464</name>
</gene>
<keyword evidence="1" id="KW-0812">Transmembrane</keyword>
<evidence type="ECO:0000313" key="4">
    <source>
        <dbReference type="Proteomes" id="UP000054549"/>
    </source>
</evidence>
<dbReference type="HOGENOM" id="CLU_046025_0_0_1"/>
<name>A0A0C2TIW5_AMAMK</name>
<keyword evidence="4" id="KW-1185">Reference proteome</keyword>
<dbReference type="InParanoid" id="A0A0C2TIW5"/>
<protein>
    <recommendedName>
        <fullName evidence="2">DUF6534 domain-containing protein</fullName>
    </recommendedName>
</protein>
<proteinExistence type="predicted"/>
<dbReference type="InterPro" id="IPR045339">
    <property type="entry name" value="DUF6534"/>
</dbReference>
<evidence type="ECO:0000256" key="1">
    <source>
        <dbReference type="SAM" id="Phobius"/>
    </source>
</evidence>
<dbReference type="PANTHER" id="PTHR40465:SF1">
    <property type="entry name" value="DUF6534 DOMAIN-CONTAINING PROTEIN"/>
    <property type="match status" value="1"/>
</dbReference>
<feature type="domain" description="DUF6534" evidence="2">
    <location>
        <begin position="181"/>
        <end position="275"/>
    </location>
</feature>
<dbReference type="PANTHER" id="PTHR40465">
    <property type="entry name" value="CHROMOSOME 1, WHOLE GENOME SHOTGUN SEQUENCE"/>
    <property type="match status" value="1"/>
</dbReference>
<accession>A0A0C2TIW5</accession>
<feature type="transmembrane region" description="Helical" evidence="1">
    <location>
        <begin position="172"/>
        <end position="194"/>
    </location>
</feature>
<feature type="transmembrane region" description="Helical" evidence="1">
    <location>
        <begin position="61"/>
        <end position="85"/>
    </location>
</feature>
<dbReference type="AlphaFoldDB" id="A0A0C2TIW5"/>
<dbReference type="STRING" id="946122.A0A0C2TIW5"/>
<feature type="transmembrane region" description="Helical" evidence="1">
    <location>
        <begin position="20"/>
        <end position="40"/>
    </location>
</feature>